<feature type="chain" id="PRO_5040436990" description="Phospholipase A2-like central domain-containing protein" evidence="4">
    <location>
        <begin position="20"/>
        <end position="881"/>
    </location>
</feature>
<dbReference type="PROSITE" id="PS00118">
    <property type="entry name" value="PA2_HIS"/>
    <property type="match status" value="1"/>
</dbReference>
<dbReference type="OrthoDB" id="6075074at2759"/>
<evidence type="ECO:0000256" key="1">
    <source>
        <dbReference type="ARBA" id="ARBA00004613"/>
    </source>
</evidence>
<feature type="compositionally biased region" description="Basic and acidic residues" evidence="3">
    <location>
        <begin position="797"/>
        <end position="815"/>
    </location>
</feature>
<dbReference type="GO" id="GO:0050482">
    <property type="term" value="P:arachidonate secretion"/>
    <property type="evidence" value="ECO:0007669"/>
    <property type="project" value="InterPro"/>
</dbReference>
<evidence type="ECO:0000256" key="3">
    <source>
        <dbReference type="SAM" id="MobiDB-lite"/>
    </source>
</evidence>
<feature type="compositionally biased region" description="Basic and acidic residues" evidence="3">
    <location>
        <begin position="132"/>
        <end position="142"/>
    </location>
</feature>
<evidence type="ECO:0000256" key="4">
    <source>
        <dbReference type="SAM" id="SignalP"/>
    </source>
</evidence>
<protein>
    <recommendedName>
        <fullName evidence="5">Phospholipase A2-like central domain-containing protein</fullName>
    </recommendedName>
</protein>
<dbReference type="CDD" id="cd04704">
    <property type="entry name" value="PLA2_bee_venom_like"/>
    <property type="match status" value="1"/>
</dbReference>
<feature type="compositionally biased region" description="Basic and acidic residues" evidence="3">
    <location>
        <begin position="478"/>
        <end position="490"/>
    </location>
</feature>
<feature type="compositionally biased region" description="Low complexity" evidence="3">
    <location>
        <begin position="512"/>
        <end position="526"/>
    </location>
</feature>
<dbReference type="PANTHER" id="PTHR12253">
    <property type="entry name" value="RH14732P"/>
    <property type="match status" value="1"/>
</dbReference>
<comment type="subcellular location">
    <subcellularLocation>
        <location evidence="1">Secreted</location>
    </subcellularLocation>
</comment>
<proteinExistence type="predicted"/>
<dbReference type="GO" id="GO:0004623">
    <property type="term" value="F:phospholipase A2 activity"/>
    <property type="evidence" value="ECO:0007669"/>
    <property type="project" value="InterPro"/>
</dbReference>
<feature type="compositionally biased region" description="Polar residues" evidence="3">
    <location>
        <begin position="593"/>
        <end position="602"/>
    </location>
</feature>
<feature type="domain" description="Phospholipase A2-like central" evidence="5">
    <location>
        <begin position="166"/>
        <end position="258"/>
    </location>
</feature>
<evidence type="ECO:0000259" key="5">
    <source>
        <dbReference type="Pfam" id="PF05826"/>
    </source>
</evidence>
<dbReference type="EMBL" id="JANIIK010000114">
    <property type="protein sequence ID" value="KAJ3591213.1"/>
    <property type="molecule type" value="Genomic_DNA"/>
</dbReference>
<dbReference type="SUPFAM" id="SSF48619">
    <property type="entry name" value="Phospholipase A2, PLA2"/>
    <property type="match status" value="1"/>
</dbReference>
<feature type="compositionally biased region" description="Low complexity" evidence="3">
    <location>
        <begin position="743"/>
        <end position="755"/>
    </location>
</feature>
<feature type="compositionally biased region" description="Basic residues" evidence="3">
    <location>
        <begin position="710"/>
        <end position="725"/>
    </location>
</feature>
<feature type="signal peptide" evidence="4">
    <location>
        <begin position="1"/>
        <end position="19"/>
    </location>
</feature>
<dbReference type="Pfam" id="PF05826">
    <property type="entry name" value="Phospholip_A2_2"/>
    <property type="match status" value="1"/>
</dbReference>
<gene>
    <name evidence="6" type="ORF">NHX12_009160</name>
</gene>
<dbReference type="AlphaFoldDB" id="A0A9Q0DPI0"/>
<sequence>MLWVLFVFLSYQDRNVVEGELLDGARGTENDRKDAWFAGNGALCSSNSSSVDYLTYRVSVGRREVRSVVNPRGGDLVDCSVIKAKERGARVKSFMRAPRPARRGGSAGADRLSAGDNRFVHGVDEASTASEFRLRNNERAERTATQPPWPREGAPQKKRSKRGFTYPGTLWCGAGNMADHEDHLGDFAETDSCCRTHDHCPHVIHAFSSNYGYTNFKWHSICHCDCDIAMKQCLRKVNDTASRVVGQAFFNVIGVPCFLFVYEDHCAERHWYGLCKRYEKLPVAVPQPAVPYDFGGIDIIDVLPVAPPPATNVGEWVRRESTTQSQSVPAPRTGGSEAGESSLVTVVTAAEDFIKVLATVSTSQGSPVDTAKEAMSTAEEKKKKKKKKKMHKKKRKNNGKRKKSQSHGKRKGKGRGREVKSHTDTGVEDVLVASSSKAGDGNNFITELKTGRSGQNNNNRFVKGEFDRAGQEGASNELMKDEPATDKEAPEVMSPSVAVPKEQVTQATDTGSAPLSVSTSPAAATTPLPPLRTKASMSRKGGQRRRKKVSKSDSYSRPDNAVNVPLKENSPWSSTIRLANISAPSIVARGRYVNSTARQGQQRPKGRSESQSPDVKNQTKRSRSEEEGGAAGGRQKPKREQAVPIVPDDHKDPTEDSMSEIGSVGAPLAPAVPPTKSPEPNVSHRPEIHRAKSAAATTPALSRMSVLKTKCQRSKGTGRQRRRGKSPFNGSLLLVRPSEHVVPAHAGPSAAESAAVVTRPCEGARRSGQRRPQRAQAGLPLPLPFSAATQRPTRSKTNGDKTRNKPLLRVHDRDASPAAPSEATPGPGERKPPTRVSENTFLVATAGAPVFTYMQLSVQNRVREQFDFKKRRKALLFSRQQ</sequence>
<keyword evidence="2" id="KW-0964">Secreted</keyword>
<name>A0A9Q0DPI0_9TELE</name>
<feature type="compositionally biased region" description="Basic residues" evidence="3">
    <location>
        <begin position="382"/>
        <end position="414"/>
    </location>
</feature>
<evidence type="ECO:0000256" key="2">
    <source>
        <dbReference type="ARBA" id="ARBA00022525"/>
    </source>
</evidence>
<evidence type="ECO:0000313" key="6">
    <source>
        <dbReference type="EMBL" id="KAJ3591213.1"/>
    </source>
</evidence>
<feature type="region of interest" description="Disordered" evidence="3">
    <location>
        <begin position="315"/>
        <end position="339"/>
    </location>
</feature>
<evidence type="ECO:0000313" key="7">
    <source>
        <dbReference type="Proteomes" id="UP001148018"/>
    </source>
</evidence>
<dbReference type="InterPro" id="IPR036444">
    <property type="entry name" value="PLipase_A2_dom_sf"/>
</dbReference>
<feature type="region of interest" description="Disordered" evidence="3">
    <location>
        <begin position="130"/>
        <end position="162"/>
    </location>
</feature>
<dbReference type="Gene3D" id="1.20.90.10">
    <property type="entry name" value="Phospholipase A2 domain"/>
    <property type="match status" value="1"/>
</dbReference>
<dbReference type="InterPro" id="IPR016090">
    <property type="entry name" value="PLA2-like_dom"/>
</dbReference>
<dbReference type="InterPro" id="IPR033113">
    <property type="entry name" value="PLA2_histidine"/>
</dbReference>
<dbReference type="Proteomes" id="UP001148018">
    <property type="component" value="Unassembled WGS sequence"/>
</dbReference>
<organism evidence="6 7">
    <name type="scientific">Muraenolepis orangiensis</name>
    <name type="common">Patagonian moray cod</name>
    <dbReference type="NCBI Taxonomy" id="630683"/>
    <lineage>
        <taxon>Eukaryota</taxon>
        <taxon>Metazoa</taxon>
        <taxon>Chordata</taxon>
        <taxon>Craniata</taxon>
        <taxon>Vertebrata</taxon>
        <taxon>Euteleostomi</taxon>
        <taxon>Actinopterygii</taxon>
        <taxon>Neopterygii</taxon>
        <taxon>Teleostei</taxon>
        <taxon>Neoteleostei</taxon>
        <taxon>Acanthomorphata</taxon>
        <taxon>Zeiogadaria</taxon>
        <taxon>Gadariae</taxon>
        <taxon>Gadiformes</taxon>
        <taxon>Muraenolepidoidei</taxon>
        <taxon>Muraenolepididae</taxon>
        <taxon>Muraenolepis</taxon>
    </lineage>
</organism>
<keyword evidence="7" id="KW-1185">Reference proteome</keyword>
<keyword evidence="4" id="KW-0732">Signal</keyword>
<dbReference type="GO" id="GO:0005576">
    <property type="term" value="C:extracellular region"/>
    <property type="evidence" value="ECO:0007669"/>
    <property type="project" value="UniProtKB-SubCell"/>
</dbReference>
<reference evidence="6" key="1">
    <citation type="submission" date="2022-07" db="EMBL/GenBank/DDBJ databases">
        <title>Chromosome-level genome of Muraenolepis orangiensis.</title>
        <authorList>
            <person name="Kim J."/>
        </authorList>
    </citation>
    <scope>NUCLEOTIDE SEQUENCE</scope>
    <source>
        <strain evidence="6">KU_S4_2022</strain>
        <tissue evidence="6">Muscle</tissue>
    </source>
</reference>
<feature type="region of interest" description="Disordered" evidence="3">
    <location>
        <begin position="364"/>
        <end position="835"/>
    </location>
</feature>
<comment type="caution">
    <text evidence="6">The sequence shown here is derived from an EMBL/GenBank/DDBJ whole genome shotgun (WGS) entry which is preliminary data.</text>
</comment>
<feature type="compositionally biased region" description="Basic and acidic residues" evidence="3">
    <location>
        <begin position="415"/>
        <end position="425"/>
    </location>
</feature>
<feature type="compositionally biased region" description="Polar residues" evidence="3">
    <location>
        <begin position="787"/>
        <end position="796"/>
    </location>
</feature>
<accession>A0A9Q0DPI0</accession>
<dbReference type="GO" id="GO:0006644">
    <property type="term" value="P:phospholipid metabolic process"/>
    <property type="evidence" value="ECO:0007669"/>
    <property type="project" value="InterPro"/>
</dbReference>